<feature type="DNA-binding region" description="H-T-H motif" evidence="4">
    <location>
        <begin position="29"/>
        <end position="48"/>
    </location>
</feature>
<dbReference type="STRING" id="391587.KAOT1_01445"/>
<dbReference type="SUPFAM" id="SSF48498">
    <property type="entry name" value="Tetracyclin repressor-like, C-terminal domain"/>
    <property type="match status" value="1"/>
</dbReference>
<protein>
    <submittedName>
        <fullName evidence="6">Transcriptional regulator, TetR family protein</fullName>
    </submittedName>
</protein>
<dbReference type="Gene3D" id="1.10.10.60">
    <property type="entry name" value="Homeodomain-like"/>
    <property type="match status" value="1"/>
</dbReference>
<evidence type="ECO:0000313" key="6">
    <source>
        <dbReference type="EMBL" id="EDP94849.1"/>
    </source>
</evidence>
<sequence length="193" mass="22022">MPRVKKFNEEETLNKAMCLFWRNGFHATSMQDLVDYLGINRASIYDTYGGKRALFDSAFDHYRKANRKQLLAFLKSQKSVKTGFRKLFENGISEAVFDTERKGCFVINVTTELVPNDEEILHVVQENKAFMTATFEEFLQSGIDSGEISVDKNIKNLASLLHTFYNGIKVVSKTDVDEEELLTSVDTILTLLD</sequence>
<accession>A9E924</accession>
<dbReference type="PANTHER" id="PTHR47506:SF1">
    <property type="entry name" value="HTH-TYPE TRANSCRIPTIONAL REGULATOR YJDC"/>
    <property type="match status" value="1"/>
</dbReference>
<proteinExistence type="predicted"/>
<dbReference type="SUPFAM" id="SSF46689">
    <property type="entry name" value="Homeodomain-like"/>
    <property type="match status" value="1"/>
</dbReference>
<dbReference type="Pfam" id="PF16925">
    <property type="entry name" value="TetR_C_13"/>
    <property type="match status" value="1"/>
</dbReference>
<keyword evidence="3" id="KW-0804">Transcription</keyword>
<keyword evidence="7" id="KW-1185">Reference proteome</keyword>
<name>A9E924_9FLAO</name>
<evidence type="ECO:0000256" key="4">
    <source>
        <dbReference type="PROSITE-ProRule" id="PRU00335"/>
    </source>
</evidence>
<dbReference type="RefSeq" id="WP_007092865.1">
    <property type="nucleotide sequence ID" value="NZ_CP142125.1"/>
</dbReference>
<dbReference type="OrthoDB" id="9795242at2"/>
<evidence type="ECO:0000259" key="5">
    <source>
        <dbReference type="PROSITE" id="PS50977"/>
    </source>
</evidence>
<dbReference type="InterPro" id="IPR009057">
    <property type="entry name" value="Homeodomain-like_sf"/>
</dbReference>
<feature type="domain" description="HTH tetR-type" evidence="5">
    <location>
        <begin position="6"/>
        <end position="66"/>
    </location>
</feature>
<dbReference type="InterPro" id="IPR011075">
    <property type="entry name" value="TetR_C"/>
</dbReference>
<dbReference type="PANTHER" id="PTHR47506">
    <property type="entry name" value="TRANSCRIPTIONAL REGULATORY PROTEIN"/>
    <property type="match status" value="1"/>
</dbReference>
<evidence type="ECO:0000256" key="1">
    <source>
        <dbReference type="ARBA" id="ARBA00023015"/>
    </source>
</evidence>
<dbReference type="HOGENOM" id="CLU_069356_28_0_10"/>
<evidence type="ECO:0000313" key="7">
    <source>
        <dbReference type="Proteomes" id="UP000002945"/>
    </source>
</evidence>
<dbReference type="GO" id="GO:0003677">
    <property type="term" value="F:DNA binding"/>
    <property type="evidence" value="ECO:0007669"/>
    <property type="project" value="UniProtKB-UniRule"/>
</dbReference>
<comment type="caution">
    <text evidence="6">The sequence shown here is derived from an EMBL/GenBank/DDBJ whole genome shotgun (WGS) entry which is preliminary data.</text>
</comment>
<dbReference type="InterPro" id="IPR036271">
    <property type="entry name" value="Tet_transcr_reg_TetR-rel_C_sf"/>
</dbReference>
<dbReference type="EMBL" id="ABIB01000013">
    <property type="protein sequence ID" value="EDP94849.1"/>
    <property type="molecule type" value="Genomic_DNA"/>
</dbReference>
<gene>
    <name evidence="6" type="ORF">KAOT1_01445</name>
</gene>
<reference evidence="6 7" key="1">
    <citation type="journal article" date="2011" name="J. Bacteriol.">
        <title>Genome sequence of the algicidal bacterium Kordia algicida OT-1.</title>
        <authorList>
            <person name="Lee H.S."/>
            <person name="Kang S.G."/>
            <person name="Kwon K.K."/>
            <person name="Lee J.H."/>
            <person name="Kim S.J."/>
        </authorList>
    </citation>
    <scope>NUCLEOTIDE SEQUENCE [LARGE SCALE GENOMIC DNA]</scope>
    <source>
        <strain evidence="6 7">OT-1</strain>
    </source>
</reference>
<dbReference type="eggNOG" id="COG1309">
    <property type="taxonomic scope" value="Bacteria"/>
</dbReference>
<dbReference type="AlphaFoldDB" id="A9E924"/>
<dbReference type="Proteomes" id="UP000002945">
    <property type="component" value="Unassembled WGS sequence"/>
</dbReference>
<keyword evidence="2 4" id="KW-0238">DNA-binding</keyword>
<dbReference type="InterPro" id="IPR001647">
    <property type="entry name" value="HTH_TetR"/>
</dbReference>
<evidence type="ECO:0000256" key="3">
    <source>
        <dbReference type="ARBA" id="ARBA00023163"/>
    </source>
</evidence>
<dbReference type="PROSITE" id="PS50977">
    <property type="entry name" value="HTH_TETR_2"/>
    <property type="match status" value="1"/>
</dbReference>
<dbReference type="Gene3D" id="1.10.357.10">
    <property type="entry name" value="Tetracycline Repressor, domain 2"/>
    <property type="match status" value="1"/>
</dbReference>
<organism evidence="6 7">
    <name type="scientific">Kordia algicida OT-1</name>
    <dbReference type="NCBI Taxonomy" id="391587"/>
    <lineage>
        <taxon>Bacteria</taxon>
        <taxon>Pseudomonadati</taxon>
        <taxon>Bacteroidota</taxon>
        <taxon>Flavobacteriia</taxon>
        <taxon>Flavobacteriales</taxon>
        <taxon>Flavobacteriaceae</taxon>
        <taxon>Kordia</taxon>
    </lineage>
</organism>
<keyword evidence="1" id="KW-0805">Transcription regulation</keyword>
<evidence type="ECO:0000256" key="2">
    <source>
        <dbReference type="ARBA" id="ARBA00023125"/>
    </source>
</evidence>
<dbReference type="Pfam" id="PF00440">
    <property type="entry name" value="TetR_N"/>
    <property type="match status" value="1"/>
</dbReference>